<evidence type="ECO:0000313" key="7">
    <source>
        <dbReference type="Proteomes" id="UP000182915"/>
    </source>
</evidence>
<feature type="compositionally biased region" description="Gly residues" evidence="3">
    <location>
        <begin position="637"/>
        <end position="691"/>
    </location>
</feature>
<evidence type="ECO:0000256" key="2">
    <source>
        <dbReference type="ARBA" id="ARBA00023295"/>
    </source>
</evidence>
<dbReference type="PANTHER" id="PTHR12631:SF10">
    <property type="entry name" value="BETA-XYLOSIDASE-LIKE PROTEIN-RELATED"/>
    <property type="match status" value="1"/>
</dbReference>
<evidence type="ECO:0000256" key="3">
    <source>
        <dbReference type="SAM" id="MobiDB-lite"/>
    </source>
</evidence>
<dbReference type="Proteomes" id="UP000182915">
    <property type="component" value="Chromosome I"/>
</dbReference>
<proteinExistence type="predicted"/>
<protein>
    <submittedName>
        <fullName evidence="6">Cellulase (Glycosyl hydrolase family 5)</fullName>
    </submittedName>
</protein>
<accession>A0A1H6L758</accession>
<keyword evidence="2" id="KW-0326">Glycosidase</keyword>
<feature type="region of interest" description="Disordered" evidence="3">
    <location>
        <begin position="475"/>
        <end position="707"/>
    </location>
</feature>
<dbReference type="EMBL" id="LT629971">
    <property type="protein sequence ID" value="SEH80321.1"/>
    <property type="molecule type" value="Genomic_DNA"/>
</dbReference>
<feature type="compositionally biased region" description="Acidic residues" evidence="3">
    <location>
        <begin position="581"/>
        <end position="602"/>
    </location>
</feature>
<dbReference type="SUPFAM" id="SSF51445">
    <property type="entry name" value="(Trans)glycosidases"/>
    <property type="match status" value="1"/>
</dbReference>
<dbReference type="Pfam" id="PF00150">
    <property type="entry name" value="Cellulase"/>
    <property type="match status" value="1"/>
</dbReference>
<keyword evidence="1 6" id="KW-0378">Hydrolase</keyword>
<name>A0A1H6L758_MYCRU</name>
<dbReference type="GO" id="GO:0004553">
    <property type="term" value="F:hydrolase activity, hydrolyzing O-glycosyl compounds"/>
    <property type="evidence" value="ECO:0007669"/>
    <property type="project" value="InterPro"/>
</dbReference>
<dbReference type="OrthoDB" id="5241152at2"/>
<dbReference type="InterPro" id="IPR001547">
    <property type="entry name" value="Glyco_hydro_5"/>
</dbReference>
<keyword evidence="4" id="KW-0472">Membrane</keyword>
<dbReference type="InterPro" id="IPR051923">
    <property type="entry name" value="Glycosyl_Hydrolase_39"/>
</dbReference>
<dbReference type="PANTHER" id="PTHR12631">
    <property type="entry name" value="ALPHA-L-IDURONIDASE"/>
    <property type="match status" value="1"/>
</dbReference>
<feature type="domain" description="Glycoside hydrolase family 5" evidence="5">
    <location>
        <begin position="87"/>
        <end position="333"/>
    </location>
</feature>
<reference evidence="7" key="1">
    <citation type="submission" date="2016-10" db="EMBL/GenBank/DDBJ databases">
        <authorList>
            <person name="Varghese N."/>
            <person name="Submissions S."/>
        </authorList>
    </citation>
    <scope>NUCLEOTIDE SEQUENCE [LARGE SCALE GENOMIC DNA]</scope>
    <source>
        <strain evidence="7">DSM 45405</strain>
    </source>
</reference>
<sequence length="707" mass="74309">MGLIGKRRLRRYGVASVIAAAPLAVLCAYVTNLLVPTEPLPRPVSYSYVPAAVINDSNDTIGIADSDIYGLTRPDGTIDTEAIDRHLEEMQKLGVNTVRVLIPWADIQPVEPGTLPPDWEESLWNRSEYIINAAADRGMAVLGVLNTTPSWGDDPEEPGFGIYTPPDPELYGAWAATVAERYKGLVSAYEIWNEPNYTAYWTAGPDPEHYTEILRAAYDAIDAIDPDALVVAGVLGTVQDSGLTMNPVTFVERMYAAGAKGYFDALSIHPYNNEIKFSDGLDPNNLWQTPVEQLIAIRQQMIANGDDALKIWATEYGLSTYIKDEETQAAWVKDFLDYWGAQDYTGPAFLFTLRDRLNSTTEEGTMGIFTYEWGRKLVADVIECATTGRKCPVDPGEDPVVDPVTALVQAVAAVLQQVYTVVAQTVTQLANAVVNVIADALRNLFGGLTNPATASLDVPADTRMALAGAVTTAAEDVTGEPIESSLDALDNPVTPEAPEAPPAEVTEPAAEVPPVAEEAPVPTEEVPTEEVPAEEVPAEEVPAEEVPAEEVPVEEVPAEEVPVDEVPVEETPEPVEAPAPTDEEEQTPAEDEDTTGGDEDETSTGKDDSRGTARGDDDSSDDGNANDTKDGNKATPGTGGAGNGAGTGSPGSNGPGSGGAGAGGADSGGDDSGGSGGNDSSGGGDKSGGSGSNVSYVQGPWGMLLAV</sequence>
<dbReference type="GO" id="GO:0000272">
    <property type="term" value="P:polysaccharide catabolic process"/>
    <property type="evidence" value="ECO:0007669"/>
    <property type="project" value="InterPro"/>
</dbReference>
<dbReference type="STRING" id="370526.SAMN04489835_4334"/>
<dbReference type="Gene3D" id="3.20.20.80">
    <property type="entry name" value="Glycosidases"/>
    <property type="match status" value="1"/>
</dbReference>
<keyword evidence="4" id="KW-0812">Transmembrane</keyword>
<feature type="compositionally biased region" description="Low complexity" evidence="3">
    <location>
        <begin position="492"/>
        <end position="525"/>
    </location>
</feature>
<gene>
    <name evidence="6" type="ORF">SAMN04489835_4334</name>
</gene>
<evidence type="ECO:0000256" key="4">
    <source>
        <dbReference type="SAM" id="Phobius"/>
    </source>
</evidence>
<evidence type="ECO:0000259" key="5">
    <source>
        <dbReference type="Pfam" id="PF00150"/>
    </source>
</evidence>
<feature type="compositionally biased region" description="Basic and acidic residues" evidence="3">
    <location>
        <begin position="603"/>
        <end position="617"/>
    </location>
</feature>
<organism evidence="6 7">
    <name type="scientific">Mycolicibacterium rutilum</name>
    <name type="common">Mycobacterium rutilum</name>
    <dbReference type="NCBI Taxonomy" id="370526"/>
    <lineage>
        <taxon>Bacteria</taxon>
        <taxon>Bacillati</taxon>
        <taxon>Actinomycetota</taxon>
        <taxon>Actinomycetes</taxon>
        <taxon>Mycobacteriales</taxon>
        <taxon>Mycobacteriaceae</taxon>
        <taxon>Mycolicibacterium</taxon>
    </lineage>
</organism>
<feature type="transmembrane region" description="Helical" evidence="4">
    <location>
        <begin position="12"/>
        <end position="35"/>
    </location>
</feature>
<keyword evidence="7" id="KW-1185">Reference proteome</keyword>
<dbReference type="AlphaFoldDB" id="A0A1H6L758"/>
<keyword evidence="4" id="KW-1133">Transmembrane helix</keyword>
<evidence type="ECO:0000313" key="6">
    <source>
        <dbReference type="EMBL" id="SEH80321.1"/>
    </source>
</evidence>
<feature type="compositionally biased region" description="Acidic residues" evidence="3">
    <location>
        <begin position="526"/>
        <end position="573"/>
    </location>
</feature>
<evidence type="ECO:0000256" key="1">
    <source>
        <dbReference type="ARBA" id="ARBA00022801"/>
    </source>
</evidence>
<dbReference type="InterPro" id="IPR017853">
    <property type="entry name" value="GH"/>
</dbReference>